<evidence type="ECO:0000313" key="2">
    <source>
        <dbReference type="Proteomes" id="UP000814140"/>
    </source>
</evidence>
<evidence type="ECO:0000313" key="1">
    <source>
        <dbReference type="EMBL" id="KAI0063538.1"/>
    </source>
</evidence>
<keyword evidence="2" id="KW-1185">Reference proteome</keyword>
<accession>A0ACB8T453</accession>
<protein>
    <submittedName>
        <fullName evidence="1">Uncharacterized protein</fullName>
    </submittedName>
</protein>
<comment type="caution">
    <text evidence="1">The sequence shown here is derived from an EMBL/GenBank/DDBJ whole genome shotgun (WGS) entry which is preliminary data.</text>
</comment>
<dbReference type="EMBL" id="MU277202">
    <property type="protein sequence ID" value="KAI0063538.1"/>
    <property type="molecule type" value="Genomic_DNA"/>
</dbReference>
<sequence length="2398" mass="251360">MEEYYQPRPDSGLFEGPASSTANLAGAASVETLPIARTTSAGVPVGRQADPASAQAGPSQNEEDAATAAAGGAVVAHKVPFYKKRWFIISQVIAVLIGIALLFVILFPVVGAIAQHVVNVSVLNVDTVAIVQPSNTSFSLTMNGWVSHTGIFDATIAFTQPLNVSWLDGSDEVPIGSFTLQQLNAKNKRAYINQTTEFTVTDEDAFGRFTQYMITSQNFTWRLQSEKLKVQAMKFPMSHGISFKKDLTINGINSFNGGVYLKEFQLPSDSPEGGINFVTVNTLKNPSPFLLNLGTVVFDISYQGVYLGTGTGTNTTIAPGDNDITLSGRLVPHNGSASDLAIVSQLFTQYINGETPILIASGNSTLQNDGTAISWLSEGLQALHLNVPFKSPTPINAISGISIGSMALAFSEDQPWAPLANTRTVQASMQLPFGFNVAISQIQNAFNITKNGTLIAGLATPEGASTSEIHVINSTSTVGTINITIDNTALQVPDPNHPHFSQFNADLTDLMYEDFRLEGHARAVADMSLGQLTLDPINFNVSTGLWGLKGLQDLVEIDGVDVLGGTSEAMTLGINVSITNPSNLDLGTGDLMFQLHRGSGMLGTTLMPNVTLHMGNNTIAATSAFVPNNSPEGLQTLNDFVGKKDVNLQIIGYEGSTNVTSLSQAFQTLDLSVRLPALTSDLLSTAALTVLPTTGHENNITHVTVSMVNPFTADLDITQIQSKVSARGITLGTIQTSTNFKAAGKATTGSPELDLDLNMDPASLFTVTRFLAVEAGLSTAQLDGIVALGGYQYLPTTDGPAATPSSSRRDNIYTGFNLPNFIDTAFKQLRSDVELTAGVNIGDYATTLNYTQTGVATKTDQTLNLILPVLAQPIVQKIVSGSLLGVNNVLISNPTETSFTTKLSGSITQSGPFDALISFGAGLTIAWSGQPLGSIKMPDIRITGDVGGQFEVEATFNIADANHLADFTKTLLTEESFEWVISGENLTVSAMGISVPGVSLPGKNVTLKGFNGLQGGVVINSFDLPANDPAGGIHLTLDTTITNPSQVGMELSSIGFQNYFGNTNIGPVASKGSFTLAPLSTVPLGLVGRLIPQTQQSGLQDVSTIFNNFIHGLDSNVSVHGDSAGPSDVTWLNEGIKSLIVTAVLPNQGKLNIIKAISLNELDLRFSTDTAYDPATSSNDATASFGLPFNFPVDITSLEQNISVAAGGQPFAELVIPKGPSTTDVQERVIHLTFSDVPFSVFNDQQEAFQQFLASTATSANQSMDLSGSANTEADTAVGSLSLTDITFSVGTSIAGLQGLNAKPALVTSLDVNHGYADYLLIKVTASLFNPSNLTLGAGDVDFGLVFQNQQIGTADISNIVIVPGNDSYSIDVMYSPQGSAVSAGQAMLENYLQGVVSDTTIQGSTSTTPIDSLKLAMSEIRLSPVQIPALHQNLIGSASLVFPTNIVQTGVASSSFTLDNPFTAGINLIEVTATATFQNLTLGSIDHVDLSASPIHADGHSNISSQALPFKFNLDPVTIIELLVAGAENNHVDLGPLIGLFEFVLQNPGDHPPINSTVDTSAPTCVSGKQFDANGAILGALKNLEVTLDVDSQVKIDDYPTELAFKQYNVTAITDHTALYLIGAVAPPIVQNLVSGANLTFNTANITNITNEGFDLSLEGALTNIGPLDALISFTEPVTVTWQGHDIAEIALPPICAAANAGVPNYQTNAHLTITDEGQFTSFATFLLHNPSFEWTISTDKLRVEALGTIFDGVVLSKDVSFKAFNNLPGVTISNFQLPSDDPAGGIHIETESLIPSQAQLGIDLGTVGFQAFFENTLVGPLSGDNLYLGPESVTKEHLSGRIVPQSGDDLNTMGKLFSQFLAGQNQTLSVKGESVQPSGSSAPVTWLSTAFQSLTLEVIQSISLSDLEVVMTEQGEAFAPLASSQHTLATYKNPFGFSLQVVQASEDITLGLGGVDIAELKLPNSPTVGGVSTGNVADLEITFSNQTLQSLNDGAFAAFFAAVTDTAGIEFEVKGTADVVGRTPIGDVPIAGIPFNVTSALKGINGFGGTAVLSNVTVTGSGGNGGNEYINVRLLTTLQNPSNISLQTNDVSFPVVYNGVKLGRAAIDTLNLVPGENVVDAEFHYAPDNANDTVAQGFLTEFLQTGNSLPVTIKGDSSSSPFASLVPALEGITLSTSLQGLNVPPVITHIEAFITLDTLFDNMITINFDIANPLDTDLTVLFSQVDSGVNGQNYAHFDENFSGFKIPAHGTANSGTFGNVLLTKGALASLGIIPLGVLDVFADATVVVGDGGYTIPWLHLSQSHVPTKYGLSLSISEMKSAAQSMSAGPKTSAVKSIASEAASVVTSVVGHAESVVTSAVGHAESAVSSIAGSITSAAGEFLSEVLPAPTPAPTST</sequence>
<organism evidence="1 2">
    <name type="scientific">Artomyces pyxidatus</name>
    <dbReference type="NCBI Taxonomy" id="48021"/>
    <lineage>
        <taxon>Eukaryota</taxon>
        <taxon>Fungi</taxon>
        <taxon>Dikarya</taxon>
        <taxon>Basidiomycota</taxon>
        <taxon>Agaricomycotina</taxon>
        <taxon>Agaricomycetes</taxon>
        <taxon>Russulales</taxon>
        <taxon>Auriscalpiaceae</taxon>
        <taxon>Artomyces</taxon>
    </lineage>
</organism>
<proteinExistence type="predicted"/>
<dbReference type="Proteomes" id="UP000814140">
    <property type="component" value="Unassembled WGS sequence"/>
</dbReference>
<gene>
    <name evidence="1" type="ORF">BV25DRAFT_1915044</name>
</gene>
<name>A0ACB8T453_9AGAM</name>
<reference evidence="1" key="1">
    <citation type="submission" date="2021-03" db="EMBL/GenBank/DDBJ databases">
        <authorList>
            <consortium name="DOE Joint Genome Institute"/>
            <person name="Ahrendt S."/>
            <person name="Looney B.P."/>
            <person name="Miyauchi S."/>
            <person name="Morin E."/>
            <person name="Drula E."/>
            <person name="Courty P.E."/>
            <person name="Chicoki N."/>
            <person name="Fauchery L."/>
            <person name="Kohler A."/>
            <person name="Kuo A."/>
            <person name="Labutti K."/>
            <person name="Pangilinan J."/>
            <person name="Lipzen A."/>
            <person name="Riley R."/>
            <person name="Andreopoulos W."/>
            <person name="He G."/>
            <person name="Johnson J."/>
            <person name="Barry K.W."/>
            <person name="Grigoriev I.V."/>
            <person name="Nagy L."/>
            <person name="Hibbett D."/>
            <person name="Henrissat B."/>
            <person name="Matheny P.B."/>
            <person name="Labbe J."/>
            <person name="Martin F."/>
        </authorList>
    </citation>
    <scope>NUCLEOTIDE SEQUENCE</scope>
    <source>
        <strain evidence="1">HHB10654</strain>
    </source>
</reference>
<reference evidence="1" key="2">
    <citation type="journal article" date="2022" name="New Phytol.">
        <title>Evolutionary transition to the ectomycorrhizal habit in the genomes of a hyperdiverse lineage of mushroom-forming fungi.</title>
        <authorList>
            <person name="Looney B."/>
            <person name="Miyauchi S."/>
            <person name="Morin E."/>
            <person name="Drula E."/>
            <person name="Courty P.E."/>
            <person name="Kohler A."/>
            <person name="Kuo A."/>
            <person name="LaButti K."/>
            <person name="Pangilinan J."/>
            <person name="Lipzen A."/>
            <person name="Riley R."/>
            <person name="Andreopoulos W."/>
            <person name="He G."/>
            <person name="Johnson J."/>
            <person name="Nolan M."/>
            <person name="Tritt A."/>
            <person name="Barry K.W."/>
            <person name="Grigoriev I.V."/>
            <person name="Nagy L.G."/>
            <person name="Hibbett D."/>
            <person name="Henrissat B."/>
            <person name="Matheny P.B."/>
            <person name="Labbe J."/>
            <person name="Martin F.M."/>
        </authorList>
    </citation>
    <scope>NUCLEOTIDE SEQUENCE</scope>
    <source>
        <strain evidence="1">HHB10654</strain>
    </source>
</reference>